<dbReference type="Proteomes" id="UP000184609">
    <property type="component" value="Unassembled WGS sequence"/>
</dbReference>
<dbReference type="Gene3D" id="3.40.390.10">
    <property type="entry name" value="Collagenase (Catalytic Domain)"/>
    <property type="match status" value="1"/>
</dbReference>
<dbReference type="AlphaFoldDB" id="A0A1M7Z569"/>
<dbReference type="EMBL" id="FRXN01000001">
    <property type="protein sequence ID" value="SHO60025.1"/>
    <property type="molecule type" value="Genomic_DNA"/>
</dbReference>
<sequence length="676" mass="76889">MKNKILLPLLALGAACTSEPSGENMTEERHFVDVAAVDSTIRPGDNFFMRVNGTWYDTVKIADDQVGVGSYSFLNIPQKQLLENILEEVSASPEHPKGSIEQKVGDFYASGMDTMAINARGYSPVQPVLDQIDAIQSIPDLEAFLASEIKTSNQSLIGMRISPDDENSTINIIHLSQNGLGLPDRDYYFKTDSSTVGIQKAYQTYLTTLFELTGSPAADAEKAATTVYGIEKDLAESHKTRIERRVVKENYHKVAVADLDKEHSQINWSSIFENVGLKADSLDIRQPAYYKKLDQMLAAVPLEDWKTYLKAQTLSSYANFLSSPFEKASFEYTKVVSGQSKQLTRAQEMVQQVDRQIGFDLGQLYVKRYFNEDAKQRVLDLVNNLQKSFENRINELDWMSDSTKTQAKEKLYSITKKIGYPDKWREYKVTIDRDSYFENVVELRKDAAKYQLDKFGKAPDKTEWGTTPSTVTAYYNPSLNEIVFPAGILQYPYFDQNADDAINYGGIGMVIGHELTHAFDDQGAQFDKDGNLKNWWTAEDYEKFKAKTQQLIERYDTFTVLDSVHVKGAMTIGENTADNGGIYIAYDAFKMTDQGKGNTPIDGYTPDQRFCYSIARIWRVKTRDEFMRTYVNTNSHSPAMWRVNGPLMNFEPFYSAYDLQPTDKNYKPESERIKIW</sequence>
<dbReference type="STRING" id="1073327.SAMN04488108_0522"/>
<reference evidence="11" key="1">
    <citation type="submission" date="2016-12" db="EMBL/GenBank/DDBJ databases">
        <authorList>
            <person name="Varghese N."/>
            <person name="Submissions S."/>
        </authorList>
    </citation>
    <scope>NUCLEOTIDE SEQUENCE [LARGE SCALE GENOMIC DNA]</scope>
    <source>
        <strain evidence="11">DSM 25035</strain>
    </source>
</reference>
<dbReference type="RefSeq" id="WP_073570181.1">
    <property type="nucleotide sequence ID" value="NZ_FRXN01000001.1"/>
</dbReference>
<evidence type="ECO:0000259" key="9">
    <source>
        <dbReference type="Pfam" id="PF05649"/>
    </source>
</evidence>
<dbReference type="GO" id="GO:0004222">
    <property type="term" value="F:metalloendopeptidase activity"/>
    <property type="evidence" value="ECO:0007669"/>
    <property type="project" value="InterPro"/>
</dbReference>
<evidence type="ECO:0000313" key="10">
    <source>
        <dbReference type="EMBL" id="SHO60025.1"/>
    </source>
</evidence>
<dbReference type="SUPFAM" id="SSF55486">
    <property type="entry name" value="Metalloproteases ('zincins'), catalytic domain"/>
    <property type="match status" value="1"/>
</dbReference>
<dbReference type="InterPro" id="IPR042089">
    <property type="entry name" value="Peptidase_M13_dom_2"/>
</dbReference>
<dbReference type="PRINTS" id="PR00786">
    <property type="entry name" value="NEPRILYSIN"/>
</dbReference>
<dbReference type="PANTHER" id="PTHR11733:SF167">
    <property type="entry name" value="FI17812P1-RELATED"/>
    <property type="match status" value="1"/>
</dbReference>
<gene>
    <name evidence="10" type="ORF">SAMN04488108_0522</name>
</gene>
<dbReference type="InterPro" id="IPR024079">
    <property type="entry name" value="MetalloPept_cat_dom_sf"/>
</dbReference>
<evidence type="ECO:0000256" key="4">
    <source>
        <dbReference type="ARBA" id="ARBA00022723"/>
    </source>
</evidence>
<dbReference type="OrthoDB" id="9775677at2"/>
<dbReference type="GO" id="GO:0005886">
    <property type="term" value="C:plasma membrane"/>
    <property type="evidence" value="ECO:0007669"/>
    <property type="project" value="TreeGrafter"/>
</dbReference>
<name>A0A1M7Z569_9BACT</name>
<evidence type="ECO:0000313" key="11">
    <source>
        <dbReference type="Proteomes" id="UP000184609"/>
    </source>
</evidence>
<dbReference type="InterPro" id="IPR000718">
    <property type="entry name" value="Peptidase_M13"/>
</dbReference>
<evidence type="ECO:0000256" key="7">
    <source>
        <dbReference type="ARBA" id="ARBA00023049"/>
    </source>
</evidence>
<feature type="domain" description="Peptidase M13 C-terminal" evidence="8">
    <location>
        <begin position="473"/>
        <end position="672"/>
    </location>
</feature>
<comment type="cofactor">
    <cofactor evidence="1">
        <name>Zn(2+)</name>
        <dbReference type="ChEBI" id="CHEBI:29105"/>
    </cofactor>
</comment>
<evidence type="ECO:0000256" key="3">
    <source>
        <dbReference type="ARBA" id="ARBA00022670"/>
    </source>
</evidence>
<dbReference type="CDD" id="cd08662">
    <property type="entry name" value="M13"/>
    <property type="match status" value="1"/>
</dbReference>
<dbReference type="Pfam" id="PF01431">
    <property type="entry name" value="Peptidase_M13"/>
    <property type="match status" value="1"/>
</dbReference>
<evidence type="ECO:0000256" key="2">
    <source>
        <dbReference type="ARBA" id="ARBA00007357"/>
    </source>
</evidence>
<evidence type="ECO:0000256" key="1">
    <source>
        <dbReference type="ARBA" id="ARBA00001947"/>
    </source>
</evidence>
<organism evidence="10 11">
    <name type="scientific">Algoriphagus zhangzhouensis</name>
    <dbReference type="NCBI Taxonomy" id="1073327"/>
    <lineage>
        <taxon>Bacteria</taxon>
        <taxon>Pseudomonadati</taxon>
        <taxon>Bacteroidota</taxon>
        <taxon>Cytophagia</taxon>
        <taxon>Cytophagales</taxon>
        <taxon>Cyclobacteriaceae</taxon>
        <taxon>Algoriphagus</taxon>
    </lineage>
</organism>
<proteinExistence type="inferred from homology"/>
<accession>A0A1M7Z569</accession>
<dbReference type="InterPro" id="IPR008753">
    <property type="entry name" value="Peptidase_M13_N"/>
</dbReference>
<feature type="domain" description="Peptidase M13 N-terminal" evidence="9">
    <location>
        <begin position="43"/>
        <end position="421"/>
    </location>
</feature>
<keyword evidence="7" id="KW-0482">Metalloprotease</keyword>
<keyword evidence="6" id="KW-0862">Zinc</keyword>
<evidence type="ECO:0000256" key="5">
    <source>
        <dbReference type="ARBA" id="ARBA00022801"/>
    </source>
</evidence>
<dbReference type="PROSITE" id="PS51885">
    <property type="entry name" value="NEPRILYSIN"/>
    <property type="match status" value="1"/>
</dbReference>
<dbReference type="PROSITE" id="PS51257">
    <property type="entry name" value="PROKAR_LIPOPROTEIN"/>
    <property type="match status" value="1"/>
</dbReference>
<dbReference type="Gene3D" id="1.10.1380.10">
    <property type="entry name" value="Neutral endopeptidase , domain2"/>
    <property type="match status" value="1"/>
</dbReference>
<keyword evidence="3" id="KW-0645">Protease</keyword>
<dbReference type="PANTHER" id="PTHR11733">
    <property type="entry name" value="ZINC METALLOPROTEASE FAMILY M13 NEPRILYSIN-RELATED"/>
    <property type="match status" value="1"/>
</dbReference>
<evidence type="ECO:0000256" key="6">
    <source>
        <dbReference type="ARBA" id="ARBA00022833"/>
    </source>
</evidence>
<evidence type="ECO:0000259" key="8">
    <source>
        <dbReference type="Pfam" id="PF01431"/>
    </source>
</evidence>
<keyword evidence="5" id="KW-0378">Hydrolase</keyword>
<dbReference type="GO" id="GO:0016485">
    <property type="term" value="P:protein processing"/>
    <property type="evidence" value="ECO:0007669"/>
    <property type="project" value="TreeGrafter"/>
</dbReference>
<dbReference type="InterPro" id="IPR018497">
    <property type="entry name" value="Peptidase_M13_C"/>
</dbReference>
<dbReference type="Pfam" id="PF05649">
    <property type="entry name" value="Peptidase_M13_N"/>
    <property type="match status" value="1"/>
</dbReference>
<protein>
    <submittedName>
        <fullName evidence="10">Putative endopeptidase</fullName>
    </submittedName>
</protein>
<comment type="similarity">
    <text evidence="2">Belongs to the peptidase M13 family.</text>
</comment>
<dbReference type="GO" id="GO:0046872">
    <property type="term" value="F:metal ion binding"/>
    <property type="evidence" value="ECO:0007669"/>
    <property type="project" value="UniProtKB-KW"/>
</dbReference>
<keyword evidence="4" id="KW-0479">Metal-binding</keyword>
<keyword evidence="11" id="KW-1185">Reference proteome</keyword>